<keyword evidence="3" id="KW-1185">Reference proteome</keyword>
<gene>
    <name evidence="2" type="ORF">Pmani_016076</name>
</gene>
<dbReference type="AlphaFoldDB" id="A0AAE1UBC1"/>
<proteinExistence type="predicted"/>
<evidence type="ECO:0000256" key="1">
    <source>
        <dbReference type="SAM" id="MobiDB-lite"/>
    </source>
</evidence>
<sequence>MVVEKEVEVVEKGKVEKGKVEKEGKWRTKGSGERGGRWRRGGGEEGKVEEGRWRREEDVWRDEREMGSGRVGEM</sequence>
<accession>A0AAE1UBC1</accession>
<feature type="region of interest" description="Disordered" evidence="1">
    <location>
        <begin position="19"/>
        <end position="49"/>
    </location>
</feature>
<reference evidence="2" key="1">
    <citation type="submission" date="2023-11" db="EMBL/GenBank/DDBJ databases">
        <title>Genome assemblies of two species of porcelain crab, Petrolisthes cinctipes and Petrolisthes manimaculis (Anomura: Porcellanidae).</title>
        <authorList>
            <person name="Angst P."/>
        </authorList>
    </citation>
    <scope>NUCLEOTIDE SEQUENCE</scope>
    <source>
        <strain evidence="2">PB745_02</strain>
        <tissue evidence="2">Gill</tissue>
    </source>
</reference>
<evidence type="ECO:0000313" key="3">
    <source>
        <dbReference type="Proteomes" id="UP001292094"/>
    </source>
</evidence>
<dbReference type="EMBL" id="JAWZYT010001408">
    <property type="protein sequence ID" value="KAK4312484.1"/>
    <property type="molecule type" value="Genomic_DNA"/>
</dbReference>
<comment type="caution">
    <text evidence="2">The sequence shown here is derived from an EMBL/GenBank/DDBJ whole genome shotgun (WGS) entry which is preliminary data.</text>
</comment>
<organism evidence="2 3">
    <name type="scientific">Petrolisthes manimaculis</name>
    <dbReference type="NCBI Taxonomy" id="1843537"/>
    <lineage>
        <taxon>Eukaryota</taxon>
        <taxon>Metazoa</taxon>
        <taxon>Ecdysozoa</taxon>
        <taxon>Arthropoda</taxon>
        <taxon>Crustacea</taxon>
        <taxon>Multicrustacea</taxon>
        <taxon>Malacostraca</taxon>
        <taxon>Eumalacostraca</taxon>
        <taxon>Eucarida</taxon>
        <taxon>Decapoda</taxon>
        <taxon>Pleocyemata</taxon>
        <taxon>Anomura</taxon>
        <taxon>Galatheoidea</taxon>
        <taxon>Porcellanidae</taxon>
        <taxon>Petrolisthes</taxon>
    </lineage>
</organism>
<name>A0AAE1UBC1_9EUCA</name>
<protein>
    <submittedName>
        <fullName evidence="2">Uncharacterized protein</fullName>
    </submittedName>
</protein>
<dbReference type="Proteomes" id="UP001292094">
    <property type="component" value="Unassembled WGS sequence"/>
</dbReference>
<evidence type="ECO:0000313" key="2">
    <source>
        <dbReference type="EMBL" id="KAK4312484.1"/>
    </source>
</evidence>